<organism evidence="5 6">
    <name type="scientific">Campylobacter vicugnae</name>
    <dbReference type="NCBI Taxonomy" id="1660076"/>
    <lineage>
        <taxon>Bacteria</taxon>
        <taxon>Pseudomonadati</taxon>
        <taxon>Campylobacterota</taxon>
        <taxon>Epsilonproteobacteria</taxon>
        <taxon>Campylobacterales</taxon>
        <taxon>Campylobacteraceae</taxon>
        <taxon>Campylobacter</taxon>
    </lineage>
</organism>
<proteinExistence type="inferred from homology"/>
<dbReference type="InterPro" id="IPR006439">
    <property type="entry name" value="HAD-SF_hydro_IA"/>
</dbReference>
<dbReference type="AlphaFoldDB" id="A0A1X9T1F8"/>
<evidence type="ECO:0000313" key="6">
    <source>
        <dbReference type="Proteomes" id="UP000194265"/>
    </source>
</evidence>
<evidence type="ECO:0000256" key="3">
    <source>
        <dbReference type="ARBA" id="ARBA00006171"/>
    </source>
</evidence>
<dbReference type="InterPro" id="IPR023198">
    <property type="entry name" value="PGP-like_dom2"/>
</dbReference>
<dbReference type="NCBIfam" id="TIGR01549">
    <property type="entry name" value="HAD-SF-IA-v1"/>
    <property type="match status" value="1"/>
</dbReference>
<dbReference type="PANTHER" id="PTHR43434:SF1">
    <property type="entry name" value="PHOSPHOGLYCOLATE PHOSPHATASE"/>
    <property type="match status" value="1"/>
</dbReference>
<dbReference type="Proteomes" id="UP000194265">
    <property type="component" value="Chromosome"/>
</dbReference>
<comment type="pathway">
    <text evidence="2">Organic acid metabolism; glycolate biosynthesis; glycolate from 2-phosphoglycolate: step 1/1.</text>
</comment>
<dbReference type="SUPFAM" id="SSF56784">
    <property type="entry name" value="HAD-like"/>
    <property type="match status" value="1"/>
</dbReference>
<dbReference type="OrthoDB" id="9792518at2"/>
<dbReference type="PANTHER" id="PTHR43434">
    <property type="entry name" value="PHOSPHOGLYCOLATE PHOSPHATASE"/>
    <property type="match status" value="1"/>
</dbReference>
<dbReference type="SFLD" id="SFLDS00003">
    <property type="entry name" value="Haloacid_Dehalogenase"/>
    <property type="match status" value="1"/>
</dbReference>
<dbReference type="GO" id="GO:0006281">
    <property type="term" value="P:DNA repair"/>
    <property type="evidence" value="ECO:0007669"/>
    <property type="project" value="TreeGrafter"/>
</dbReference>
<dbReference type="Pfam" id="PF13419">
    <property type="entry name" value="HAD_2"/>
    <property type="match status" value="1"/>
</dbReference>
<evidence type="ECO:0000313" key="5">
    <source>
        <dbReference type="EMBL" id="ARR02293.1"/>
    </source>
</evidence>
<dbReference type="InterPro" id="IPR041492">
    <property type="entry name" value="HAD_2"/>
</dbReference>
<comment type="catalytic activity">
    <reaction evidence="1">
        <text>2-phosphoglycolate + H2O = glycolate + phosphate</text>
        <dbReference type="Rhea" id="RHEA:14369"/>
        <dbReference type="ChEBI" id="CHEBI:15377"/>
        <dbReference type="ChEBI" id="CHEBI:29805"/>
        <dbReference type="ChEBI" id="CHEBI:43474"/>
        <dbReference type="ChEBI" id="CHEBI:58033"/>
        <dbReference type="EC" id="3.1.3.18"/>
    </reaction>
</comment>
<dbReference type="EMBL" id="CP018791">
    <property type="protein sequence ID" value="ARR02293.1"/>
    <property type="molecule type" value="Genomic_DNA"/>
</dbReference>
<dbReference type="GO" id="GO:0008967">
    <property type="term" value="F:phosphoglycolate phosphatase activity"/>
    <property type="evidence" value="ECO:0007669"/>
    <property type="project" value="UniProtKB-EC"/>
</dbReference>
<accession>A0A1X9T1F8</accession>
<gene>
    <name evidence="5" type="ORF">CVIC8964_0882</name>
</gene>
<dbReference type="GO" id="GO:0005829">
    <property type="term" value="C:cytosol"/>
    <property type="evidence" value="ECO:0007669"/>
    <property type="project" value="TreeGrafter"/>
</dbReference>
<evidence type="ECO:0000256" key="2">
    <source>
        <dbReference type="ARBA" id="ARBA00004818"/>
    </source>
</evidence>
<evidence type="ECO:0000256" key="1">
    <source>
        <dbReference type="ARBA" id="ARBA00000830"/>
    </source>
</evidence>
<protein>
    <recommendedName>
        <fullName evidence="4">phosphoglycolate phosphatase</fullName>
        <ecNumber evidence="4">3.1.3.18</ecNumber>
    </recommendedName>
</protein>
<dbReference type="InterPro" id="IPR036412">
    <property type="entry name" value="HAD-like_sf"/>
</dbReference>
<dbReference type="STRING" id="1660074.CVIC8964_0882"/>
<dbReference type="Gene3D" id="3.40.50.1000">
    <property type="entry name" value="HAD superfamily/HAD-like"/>
    <property type="match status" value="1"/>
</dbReference>
<dbReference type="InterPro" id="IPR023214">
    <property type="entry name" value="HAD_sf"/>
</dbReference>
<dbReference type="Gene3D" id="1.10.150.240">
    <property type="entry name" value="Putative phosphatase, domain 2"/>
    <property type="match status" value="1"/>
</dbReference>
<dbReference type="InterPro" id="IPR050155">
    <property type="entry name" value="HAD-like_hydrolase_sf"/>
</dbReference>
<sequence>MSKVIIFDMDGTLIDSAKAICETINYIRKGLNMPILANDDIIEIINNPTKNYMIEFYGVERISNNMMKIFEEEYQKNYFLHATIYNEALNLIEYCQDMNYKMAVASNAPNSSLKQILTNAKILDKFDMVVGASDTISCKPAPDMLNLIIDRLGSQATFIGDSYKDALASKNANIPYINVIWGRDDKIQDVINCKTAKEVIEKII</sequence>
<dbReference type="SFLD" id="SFLDG01129">
    <property type="entry name" value="C1.5:_HAD__Beta-PGM__Phosphata"/>
    <property type="match status" value="1"/>
</dbReference>
<reference evidence="5 6" key="1">
    <citation type="journal article" date="2017" name="Genome Biol. Evol.">
        <title>Comparative Genomic Analysis Identifies a Campylobacter Clade Deficient in Selenium Metabolism.</title>
        <authorList>
            <person name="Miller W.G."/>
            <person name="Yee E."/>
            <person name="Lopes B.S."/>
            <person name="Chapman M.H."/>
            <person name="Huynh S."/>
            <person name="Bono J.L."/>
            <person name="Parker C.T."/>
            <person name="Strachan N.J.C."/>
            <person name="Forbes K.J."/>
        </authorList>
    </citation>
    <scope>NUCLEOTIDE SEQUENCE [LARGE SCALE GENOMIC DNA]</scope>
    <source>
        <strain evidence="5 6">RM8964</strain>
    </source>
</reference>
<name>A0A1X9T1F8_9BACT</name>
<comment type="similarity">
    <text evidence="3">Belongs to the HAD-like hydrolase superfamily. CbbY/CbbZ/Gph/YieH family.</text>
</comment>
<evidence type="ECO:0000256" key="4">
    <source>
        <dbReference type="ARBA" id="ARBA00013078"/>
    </source>
</evidence>
<dbReference type="RefSeq" id="WP_086333715.1">
    <property type="nucleotide sequence ID" value="NZ_CP018791.1"/>
</dbReference>
<dbReference type="EC" id="3.1.3.18" evidence="4"/>